<dbReference type="EMBL" id="WIAO01000077">
    <property type="protein sequence ID" value="MQM28987.1"/>
    <property type="molecule type" value="Genomic_DNA"/>
</dbReference>
<keyword evidence="8" id="KW-1185">Reference proteome</keyword>
<comment type="caution">
    <text evidence="7">The sequence shown here is derived from an EMBL/GenBank/DDBJ whole genome shotgun (WGS) entry which is preliminary data.</text>
</comment>
<protein>
    <submittedName>
        <fullName evidence="7">Glycosyltransferase</fullName>
    </submittedName>
</protein>
<evidence type="ECO:0000256" key="5">
    <source>
        <dbReference type="SAM" id="Coils"/>
    </source>
</evidence>
<reference evidence="7 8" key="1">
    <citation type="submission" date="2019-10" db="EMBL/GenBank/DDBJ databases">
        <title>Glycomyces albidus sp. nov., a novel actinomycete isolated from rhizosphere soil of wheat (Triticum aestivum L.).</title>
        <authorList>
            <person name="Qian L."/>
        </authorList>
    </citation>
    <scope>NUCLEOTIDE SEQUENCE [LARGE SCALE GENOMIC DNA]</scope>
    <source>
        <strain evidence="7 8">NEAU-7082</strain>
    </source>
</reference>
<name>A0A6L5GH05_9ACTN</name>
<evidence type="ECO:0000313" key="7">
    <source>
        <dbReference type="EMBL" id="MQM28987.1"/>
    </source>
</evidence>
<feature type="coiled-coil region" evidence="5">
    <location>
        <begin position="941"/>
        <end position="982"/>
    </location>
</feature>
<dbReference type="GO" id="GO:0016757">
    <property type="term" value="F:glycosyltransferase activity"/>
    <property type="evidence" value="ECO:0007669"/>
    <property type="project" value="UniProtKB-KW"/>
</dbReference>
<accession>A0A6L5GH05</accession>
<keyword evidence="5" id="KW-0175">Coiled coil</keyword>
<dbReference type="Pfam" id="PF00535">
    <property type="entry name" value="Glycos_transf_2"/>
    <property type="match status" value="1"/>
</dbReference>
<dbReference type="InterPro" id="IPR045654">
    <property type="entry name" value="DUF6395"/>
</dbReference>
<proteinExistence type="inferred from homology"/>
<dbReference type="InterPro" id="IPR001173">
    <property type="entry name" value="Glyco_trans_2-like"/>
</dbReference>
<dbReference type="Proteomes" id="UP000477750">
    <property type="component" value="Unassembled WGS sequence"/>
</dbReference>
<evidence type="ECO:0000256" key="4">
    <source>
        <dbReference type="ARBA" id="ARBA00022679"/>
    </source>
</evidence>
<dbReference type="AlphaFoldDB" id="A0A6L5GH05"/>
<keyword evidence="3" id="KW-0328">Glycosyltransferase</keyword>
<dbReference type="Pfam" id="PF19932">
    <property type="entry name" value="DUF6395"/>
    <property type="match status" value="1"/>
</dbReference>
<evidence type="ECO:0000259" key="6">
    <source>
        <dbReference type="Pfam" id="PF00535"/>
    </source>
</evidence>
<comment type="pathway">
    <text evidence="1">Cell wall biogenesis; cell wall polysaccharide biosynthesis.</text>
</comment>
<gene>
    <name evidence="7" type="ORF">GFD30_25995</name>
</gene>
<feature type="domain" description="Glycosyltransferase 2-like" evidence="6">
    <location>
        <begin position="499"/>
        <end position="628"/>
    </location>
</feature>
<dbReference type="CDD" id="cd00761">
    <property type="entry name" value="Glyco_tranf_GTA_type"/>
    <property type="match status" value="1"/>
</dbReference>
<dbReference type="SUPFAM" id="SSF53448">
    <property type="entry name" value="Nucleotide-diphospho-sugar transferases"/>
    <property type="match status" value="1"/>
</dbReference>
<dbReference type="InterPro" id="IPR029044">
    <property type="entry name" value="Nucleotide-diphossugar_trans"/>
</dbReference>
<evidence type="ECO:0000256" key="2">
    <source>
        <dbReference type="ARBA" id="ARBA00006739"/>
    </source>
</evidence>
<sequence length="998" mass="110784">MRIDVSTQSHASGTAVEFRIHRDGDDRETAYDGAILEGDRVITVMPPEWSAEATHPDLIGLAALASVQPWVGARLTLNRPVSAQLADRVREVFEIELGPVDAALAGRDVEIGTGRPGIAYTGGVDSAALAALLPQASLYFLNRSNLADREIRTKYRADAALASCEDMRRLGRLVRVVDSNVEYIRTPIGAPVHEPSELSFAIPVILMADVDGLDAIGVGAVAVGAYGLGYERFTDIDADHPITQWAAVTEAVGLGSVNAVAGLGEVITAKITMQTWGERVLVQSCVRGEPGQPCKRCWKCFRKTLIDSAITGAWPDDAWLDEVICSREISARLLEIPIYSESSLLFSLQQYRGRHPLLLALKERLRCDEQDFGLWARYYGPAIDIVAKPYRAEVKERLEAYAEPMTEAEAERLRGWRNQEARFSFTAVKARDEFALRLAERSAESRLVPLSWDKPTGKARAYPQIKRERSPRAVEIRRNDHSVLDVPDIGEWTPGLSVSIVIPAYRDQEKLDLTLAALAAQTYPADLTEVVVVDDGSEPPLRLPDIRPENCRLLRNDTRFWGSANAVNIGVRNTTGDVVLRLDADMIVFPGHVESHMRWHHLIDNAAIVGQKKFVTYESGALTPAQVYEAARDGRCDELFRRSFDSWSEALFDRTERMAKARTKDAYKAFVGATGSVNRDLFATAGGLAEDMVLGGDTEFAYRLALAGAVFIPDDGPQGRSWHLGIPQMKSNPDSGSKFRRPLVMHRVPDSPHRPALGHLKWEVPFADVVVDTRGFEFETVVDCVAPLLSGTRTDIRLFLVGDWPGPLGPRQGTIEHPQLDAFAVQEVFRHDERIHLVKHTPVAAPSVPWRLLLPCGVVPTADILSTLVDLAEEHGKGLVTVDLPGGGRIRLEWRPAFARAAWHGALGSDIDQKVKDLFGAHRLKSLHKAVYIGGYSKDPVERLAGVVQRQKTELDELREELALTRKRNRALEQRKRILEQRLVPERFRRVARRLLAR</sequence>
<evidence type="ECO:0000256" key="3">
    <source>
        <dbReference type="ARBA" id="ARBA00022676"/>
    </source>
</evidence>
<dbReference type="Gene3D" id="3.90.550.10">
    <property type="entry name" value="Spore Coat Polysaccharide Biosynthesis Protein SpsA, Chain A"/>
    <property type="match status" value="1"/>
</dbReference>
<comment type="similarity">
    <text evidence="2">Belongs to the glycosyltransferase 2 family.</text>
</comment>
<evidence type="ECO:0000256" key="1">
    <source>
        <dbReference type="ARBA" id="ARBA00004776"/>
    </source>
</evidence>
<keyword evidence="4 7" id="KW-0808">Transferase</keyword>
<dbReference type="PANTHER" id="PTHR43179">
    <property type="entry name" value="RHAMNOSYLTRANSFERASE WBBL"/>
    <property type="match status" value="1"/>
</dbReference>
<dbReference type="PANTHER" id="PTHR43179:SF12">
    <property type="entry name" value="GALACTOFURANOSYLTRANSFERASE GLFT2"/>
    <property type="match status" value="1"/>
</dbReference>
<organism evidence="7 8">
    <name type="scientific">Glycomyces albidus</name>
    <dbReference type="NCBI Taxonomy" id="2656774"/>
    <lineage>
        <taxon>Bacteria</taxon>
        <taxon>Bacillati</taxon>
        <taxon>Actinomycetota</taxon>
        <taxon>Actinomycetes</taxon>
        <taxon>Glycomycetales</taxon>
        <taxon>Glycomycetaceae</taxon>
        <taxon>Glycomyces</taxon>
    </lineage>
</organism>
<evidence type="ECO:0000313" key="8">
    <source>
        <dbReference type="Proteomes" id="UP000477750"/>
    </source>
</evidence>
<dbReference type="RefSeq" id="WP_153028054.1">
    <property type="nucleotide sequence ID" value="NZ_WIAO01000077.1"/>
</dbReference>